<accession>I4ABZ2</accession>
<evidence type="ECO:0000313" key="1">
    <source>
        <dbReference type="EMBL" id="AFM01477.1"/>
    </source>
</evidence>
<dbReference type="AlphaFoldDB" id="I4ABZ2"/>
<protein>
    <submittedName>
        <fullName evidence="1">Uncharacterized protein</fullName>
    </submittedName>
</protein>
<proteinExistence type="predicted"/>
<dbReference type="Proteomes" id="UP000006053">
    <property type="component" value="Chromosome"/>
</dbReference>
<gene>
    <name evidence="1" type="ordered locus">Desde_3186</name>
</gene>
<keyword evidence="2" id="KW-1185">Reference proteome</keyword>
<dbReference type="KEGG" id="ddh:Desde_3186"/>
<dbReference type="EMBL" id="CP003348">
    <property type="protein sequence ID" value="AFM01477.1"/>
    <property type="molecule type" value="Genomic_DNA"/>
</dbReference>
<reference evidence="1 2" key="2">
    <citation type="journal article" date="2015" name="J. Bacteriol.">
        <title>Genomic, proteomic, and biochemical analysis of the organohalide respiratory pathway in Desulfitobacterium dehalogenans.</title>
        <authorList>
            <person name="Kruse T."/>
            <person name="van de Pas B.A."/>
            <person name="Atteia A."/>
            <person name="Krab K."/>
            <person name="Hagen W.R."/>
            <person name="Goodwin L."/>
            <person name="Chain P."/>
            <person name="Boeren S."/>
            <person name="Maphosa F."/>
            <person name="Schraa G."/>
            <person name="de Vos W.M."/>
            <person name="van der Oost J."/>
            <person name="Smidt H."/>
            <person name="Stams A.J."/>
        </authorList>
    </citation>
    <scope>NUCLEOTIDE SEQUENCE [LARGE SCALE GENOMIC DNA]</scope>
    <source>
        <strain evidence="2">ATCC 51507 / DSM 9161 / JW/IU-DC1</strain>
    </source>
</reference>
<organism evidence="1 2">
    <name type="scientific">Desulfitobacterium dehalogenans (strain ATCC 51507 / DSM 9161 / JW/IU-DC1)</name>
    <dbReference type="NCBI Taxonomy" id="756499"/>
    <lineage>
        <taxon>Bacteria</taxon>
        <taxon>Bacillati</taxon>
        <taxon>Bacillota</taxon>
        <taxon>Clostridia</taxon>
        <taxon>Eubacteriales</taxon>
        <taxon>Desulfitobacteriaceae</taxon>
        <taxon>Desulfitobacterium</taxon>
    </lineage>
</organism>
<dbReference type="RefSeq" id="WP_014794957.1">
    <property type="nucleotide sequence ID" value="NC_018017.1"/>
</dbReference>
<dbReference type="OrthoDB" id="9760122at2"/>
<evidence type="ECO:0000313" key="2">
    <source>
        <dbReference type="Proteomes" id="UP000006053"/>
    </source>
</evidence>
<name>I4ABZ2_DESDJ</name>
<sequence length="167" mass="19721">MENIEILKKNNPLRFADLQAGDTVFIQYHPREKYRFWEFGKVIDIKENHRSALAEISLERPNLQKSDLLGAYVDEVDVVQRVNEPASPMVNKLHSYMDLDFLNFKENPDSNGIAEKLREIYLGLQHGVDVDRFVRPEYSADLMKEIRLDLEKDIELDQFQDEWDHEL</sequence>
<dbReference type="HOGENOM" id="CLU_1591858_0_0_9"/>
<dbReference type="STRING" id="756499.Desde_3186"/>
<reference evidence="2" key="1">
    <citation type="submission" date="2012-06" db="EMBL/GenBank/DDBJ databases">
        <title>Complete sequence of Desulfitobacterium dehalogenans ATCC 51507.</title>
        <authorList>
            <person name="Lucas S."/>
            <person name="Han J."/>
            <person name="Lapidus A."/>
            <person name="Cheng J.-F."/>
            <person name="Goodwin L."/>
            <person name="Pitluck S."/>
            <person name="Peters L."/>
            <person name="Ovchinnikova G."/>
            <person name="Teshima H."/>
            <person name="Detter J.C."/>
            <person name="Han C."/>
            <person name="Tapia R."/>
            <person name="Land M."/>
            <person name="Hauser L."/>
            <person name="Kyrpides N."/>
            <person name="Ivanova N."/>
            <person name="Pagani I."/>
            <person name="Kruse T."/>
            <person name="de Vos W.M."/>
            <person name="Smidt H."/>
            <person name="Woyke T."/>
        </authorList>
    </citation>
    <scope>NUCLEOTIDE SEQUENCE [LARGE SCALE GENOMIC DNA]</scope>
    <source>
        <strain evidence="2">ATCC 51507 / DSM 9161 / JW/IU-DC1</strain>
    </source>
</reference>